<reference evidence="1" key="1">
    <citation type="journal article" date="2012" name="PLoS ONE">
        <title>Gene sets for utilization of primary and secondary nutrition supplies in the distal gut of endangered iberian lynx.</title>
        <authorList>
            <person name="Alcaide M."/>
            <person name="Messina E."/>
            <person name="Richter M."/>
            <person name="Bargiela R."/>
            <person name="Peplies J."/>
            <person name="Huws S.A."/>
            <person name="Newbold C.J."/>
            <person name="Golyshin P.N."/>
            <person name="Simon M.A."/>
            <person name="Lopez G."/>
            <person name="Yakimov M.M."/>
            <person name="Ferrer M."/>
        </authorList>
    </citation>
    <scope>NUCLEOTIDE SEQUENCE</scope>
</reference>
<accession>J9GKG2</accession>
<name>J9GKG2_9ZZZZ</name>
<comment type="caution">
    <text evidence="1">The sequence shown here is derived from an EMBL/GenBank/DDBJ whole genome shotgun (WGS) entry which is preliminary data.</text>
</comment>
<sequence length="205" mass="22649">MQEIVLQSKERSLNLFVKFWISNHFLQAARHIDHDHGDGVALCFQSRQVFGFQDARCIEEATHILENLQSLFSVGLVTSGQGIFCHGDSSKTFAEDIAALAQWSTFSCYFEVHAAISVKAILFDKVNGALGSIQPFLTLFYIVVGKAASKGKAALEPNRLGRVHQLTFTVEAGINTAVHLVQAIFEPEREDITGQILFVILCPVL</sequence>
<protein>
    <submittedName>
        <fullName evidence="1">Uncharacterized protein</fullName>
    </submittedName>
</protein>
<evidence type="ECO:0000313" key="1">
    <source>
        <dbReference type="EMBL" id="EJX07824.1"/>
    </source>
</evidence>
<dbReference type="AlphaFoldDB" id="J9GKG2"/>
<dbReference type="EMBL" id="AMCI01000780">
    <property type="protein sequence ID" value="EJX07824.1"/>
    <property type="molecule type" value="Genomic_DNA"/>
</dbReference>
<proteinExistence type="predicted"/>
<organism evidence="1">
    <name type="scientific">gut metagenome</name>
    <dbReference type="NCBI Taxonomy" id="749906"/>
    <lineage>
        <taxon>unclassified sequences</taxon>
        <taxon>metagenomes</taxon>
        <taxon>organismal metagenomes</taxon>
    </lineage>
</organism>
<gene>
    <name evidence="1" type="ORF">EVA_04068</name>
</gene>